<gene>
    <name evidence="2" type="ORF">DCAF_LOCUS3800</name>
</gene>
<protein>
    <submittedName>
        <fullName evidence="2">Uncharacterized protein</fullName>
    </submittedName>
</protein>
<keyword evidence="3" id="KW-1185">Reference proteome</keyword>
<evidence type="ECO:0000313" key="3">
    <source>
        <dbReference type="Proteomes" id="UP001314170"/>
    </source>
</evidence>
<feature type="region of interest" description="Disordered" evidence="1">
    <location>
        <begin position="61"/>
        <end position="83"/>
    </location>
</feature>
<organism evidence="2 3">
    <name type="scientific">Dovyalis caffra</name>
    <dbReference type="NCBI Taxonomy" id="77055"/>
    <lineage>
        <taxon>Eukaryota</taxon>
        <taxon>Viridiplantae</taxon>
        <taxon>Streptophyta</taxon>
        <taxon>Embryophyta</taxon>
        <taxon>Tracheophyta</taxon>
        <taxon>Spermatophyta</taxon>
        <taxon>Magnoliopsida</taxon>
        <taxon>eudicotyledons</taxon>
        <taxon>Gunneridae</taxon>
        <taxon>Pentapetalae</taxon>
        <taxon>rosids</taxon>
        <taxon>fabids</taxon>
        <taxon>Malpighiales</taxon>
        <taxon>Salicaceae</taxon>
        <taxon>Flacourtieae</taxon>
        <taxon>Dovyalis</taxon>
    </lineage>
</organism>
<dbReference type="AlphaFoldDB" id="A0AAV1QYG7"/>
<name>A0AAV1QYG7_9ROSI</name>
<reference evidence="2 3" key="1">
    <citation type="submission" date="2024-01" db="EMBL/GenBank/DDBJ databases">
        <authorList>
            <person name="Waweru B."/>
        </authorList>
    </citation>
    <scope>NUCLEOTIDE SEQUENCE [LARGE SCALE GENOMIC DNA]</scope>
</reference>
<evidence type="ECO:0000313" key="2">
    <source>
        <dbReference type="EMBL" id="CAK7326104.1"/>
    </source>
</evidence>
<dbReference type="Proteomes" id="UP001314170">
    <property type="component" value="Unassembled WGS sequence"/>
</dbReference>
<dbReference type="EMBL" id="CAWUPB010000851">
    <property type="protein sequence ID" value="CAK7326104.1"/>
    <property type="molecule type" value="Genomic_DNA"/>
</dbReference>
<accession>A0AAV1QYG7</accession>
<sequence length="83" mass="9297">MRQSVTCSAIDVPMLPCTSSSLNHLITEDGDQEFEPVIKRNIASATLPVFRSHTILTLDQERKRRPTKHGIRSPLCSSLHLLT</sequence>
<comment type="caution">
    <text evidence="2">The sequence shown here is derived from an EMBL/GenBank/DDBJ whole genome shotgun (WGS) entry which is preliminary data.</text>
</comment>
<proteinExistence type="predicted"/>
<evidence type="ECO:0000256" key="1">
    <source>
        <dbReference type="SAM" id="MobiDB-lite"/>
    </source>
</evidence>